<dbReference type="Proteomes" id="UP000463949">
    <property type="component" value="Chromosome"/>
</dbReference>
<gene>
    <name evidence="4" type="ORF">CTT34_12175</name>
</gene>
<dbReference type="OrthoDB" id="9801056at2"/>
<evidence type="ECO:0000256" key="2">
    <source>
        <dbReference type="ARBA" id="ARBA00023277"/>
    </source>
</evidence>
<dbReference type="EMBL" id="CP024621">
    <property type="protein sequence ID" value="QHD50388.1"/>
    <property type="molecule type" value="Genomic_DNA"/>
</dbReference>
<dbReference type="InterPro" id="IPR001509">
    <property type="entry name" value="Epimerase_deHydtase"/>
</dbReference>
<evidence type="ECO:0000313" key="5">
    <source>
        <dbReference type="Proteomes" id="UP000463949"/>
    </source>
</evidence>
<dbReference type="PANTHER" id="PTHR43103">
    <property type="entry name" value="NUCLEOSIDE-DIPHOSPHATE-SUGAR EPIMERASE"/>
    <property type="match status" value="1"/>
</dbReference>
<dbReference type="RefSeq" id="WP_159342669.1">
    <property type="nucleotide sequence ID" value="NZ_CP024621.1"/>
</dbReference>
<dbReference type="SUPFAM" id="SSF51735">
    <property type="entry name" value="NAD(P)-binding Rossmann-fold domains"/>
    <property type="match status" value="1"/>
</dbReference>
<dbReference type="Pfam" id="PF01370">
    <property type="entry name" value="Epimerase"/>
    <property type="match status" value="1"/>
</dbReference>
<keyword evidence="1" id="KW-0521">NADP</keyword>
<proteinExistence type="predicted"/>
<dbReference type="Gene3D" id="3.40.50.720">
    <property type="entry name" value="NAD(P)-binding Rossmann-like Domain"/>
    <property type="match status" value="1"/>
</dbReference>
<organism evidence="4 5">
    <name type="scientific">Vreelandella aquamarina</name>
    <dbReference type="NCBI Taxonomy" id="77097"/>
    <lineage>
        <taxon>Bacteria</taxon>
        <taxon>Pseudomonadati</taxon>
        <taxon>Pseudomonadota</taxon>
        <taxon>Gammaproteobacteria</taxon>
        <taxon>Oceanospirillales</taxon>
        <taxon>Halomonadaceae</taxon>
        <taxon>Vreelandella</taxon>
    </lineage>
</organism>
<protein>
    <recommendedName>
        <fullName evidence="3">NAD-dependent epimerase/dehydratase domain-containing protein</fullName>
    </recommendedName>
</protein>
<keyword evidence="2" id="KW-0119">Carbohydrate metabolism</keyword>
<evidence type="ECO:0000259" key="3">
    <source>
        <dbReference type="Pfam" id="PF01370"/>
    </source>
</evidence>
<dbReference type="KEGG" id="hmd:CTT34_12175"/>
<evidence type="ECO:0000313" key="4">
    <source>
        <dbReference type="EMBL" id="QHD50388.1"/>
    </source>
</evidence>
<evidence type="ECO:0000256" key="1">
    <source>
        <dbReference type="ARBA" id="ARBA00022857"/>
    </source>
</evidence>
<reference evidence="4 5" key="1">
    <citation type="submission" date="2017-10" db="EMBL/GenBank/DDBJ databases">
        <title>Coral associated bacteria.</title>
        <authorList>
            <person name="Wang X."/>
        </authorList>
    </citation>
    <scope>NUCLEOTIDE SEQUENCE [LARGE SCALE GENOMIC DNA]</scope>
    <source>
        <strain evidence="4 5">SCSIO 43005</strain>
    </source>
</reference>
<feature type="domain" description="NAD-dependent epimerase/dehydratase" evidence="3">
    <location>
        <begin position="4"/>
        <end position="225"/>
    </location>
</feature>
<dbReference type="AlphaFoldDB" id="A0A857GM29"/>
<dbReference type="InterPro" id="IPR036291">
    <property type="entry name" value="NAD(P)-bd_dom_sf"/>
</dbReference>
<accession>A0A857GM29</accession>
<sequence length="293" mass="32479">MQKIVLLGATGFIGSNIAQELNCRGRDWLGVSRSGGADSDFKTVKLVDDSLKKALDEKPIVINAIGGLKPRDFEENFESAMTEFWNLTNTVLNLLRDKPPSLLMQISSAGTIYGDALFTPSVETDSPAPSSWYGRMKLVEEALFQQLAATNNVPFICARVSNPFGNVNHPKHGLVDVLVDHIREGKVFNACFPKGAQRDFIYAPEMARILVDMIDRPVPGVFNVASGESIKLQELIQFVRSKLPNALIKETISTKTDVRCSSLCTEKLSKTYGLRASSLTAFEYLRNELFREE</sequence>
<dbReference type="PANTHER" id="PTHR43103:SF3">
    <property type="entry name" value="ADP-L-GLYCERO-D-MANNO-HEPTOSE-6-EPIMERASE"/>
    <property type="match status" value="1"/>
</dbReference>
<name>A0A857GM29_9GAMM</name>